<evidence type="ECO:0000313" key="2">
    <source>
        <dbReference type="EMBL" id="MFD2187642.1"/>
    </source>
</evidence>
<keyword evidence="3" id="KW-1185">Reference proteome</keyword>
<keyword evidence="1" id="KW-1133">Transmembrane helix</keyword>
<dbReference type="InterPro" id="IPR021448">
    <property type="entry name" value="DUF3098"/>
</dbReference>
<accession>A0ABW5AZZ8</accession>
<comment type="caution">
    <text evidence="2">The sequence shown here is derived from an EMBL/GenBank/DDBJ whole genome shotgun (WGS) entry which is preliminary data.</text>
</comment>
<dbReference type="RefSeq" id="WP_378320648.1">
    <property type="nucleotide sequence ID" value="NZ_JBHUHY010000013.1"/>
</dbReference>
<proteinExistence type="predicted"/>
<protein>
    <submittedName>
        <fullName evidence="2">DUF3098 domain-containing protein</fullName>
    </submittedName>
</protein>
<evidence type="ECO:0000313" key="3">
    <source>
        <dbReference type="Proteomes" id="UP001597344"/>
    </source>
</evidence>
<name>A0ABW5AZZ8_9FLAO</name>
<gene>
    <name evidence="2" type="ORF">ACFSJT_12645</name>
</gene>
<organism evidence="2 3">
    <name type="scientific">Aquimarina celericrescens</name>
    <dbReference type="NCBI Taxonomy" id="1964542"/>
    <lineage>
        <taxon>Bacteria</taxon>
        <taxon>Pseudomonadati</taxon>
        <taxon>Bacteroidota</taxon>
        <taxon>Flavobacteriia</taxon>
        <taxon>Flavobacteriales</taxon>
        <taxon>Flavobacteriaceae</taxon>
        <taxon>Aquimarina</taxon>
    </lineage>
</organism>
<dbReference type="EMBL" id="JBHUHY010000013">
    <property type="protein sequence ID" value="MFD2187642.1"/>
    <property type="molecule type" value="Genomic_DNA"/>
</dbReference>
<feature type="transmembrane region" description="Helical" evidence="1">
    <location>
        <begin position="21"/>
        <end position="42"/>
    </location>
</feature>
<feature type="transmembrane region" description="Helical" evidence="1">
    <location>
        <begin position="62"/>
        <end position="80"/>
    </location>
</feature>
<keyword evidence="1" id="KW-0472">Membrane</keyword>
<reference evidence="3" key="1">
    <citation type="journal article" date="2019" name="Int. J. Syst. Evol. Microbiol.">
        <title>The Global Catalogue of Microorganisms (GCM) 10K type strain sequencing project: providing services to taxonomists for standard genome sequencing and annotation.</title>
        <authorList>
            <consortium name="The Broad Institute Genomics Platform"/>
            <consortium name="The Broad Institute Genome Sequencing Center for Infectious Disease"/>
            <person name="Wu L."/>
            <person name="Ma J."/>
        </authorList>
    </citation>
    <scope>NUCLEOTIDE SEQUENCE [LARGE SCALE GENOMIC DNA]</scope>
    <source>
        <strain evidence="3">DT92</strain>
    </source>
</reference>
<dbReference type="Proteomes" id="UP001597344">
    <property type="component" value="Unassembled WGS sequence"/>
</dbReference>
<sequence>MSKQQNKNTPHKPDYVFGKKNYVVMAIGIAVIALGFILMAGGGSDNPNVFNPEIYNFRRIRLAPTIVLIGFGIEVYAILLNPDKKKKQ</sequence>
<evidence type="ECO:0000256" key="1">
    <source>
        <dbReference type="SAM" id="Phobius"/>
    </source>
</evidence>
<keyword evidence="1" id="KW-0812">Transmembrane</keyword>
<dbReference type="Pfam" id="PF11297">
    <property type="entry name" value="DUF3098"/>
    <property type="match status" value="1"/>
</dbReference>